<proteinExistence type="predicted"/>
<evidence type="ECO:0000313" key="1">
    <source>
        <dbReference type="EMBL" id="KAL3892118.1"/>
    </source>
</evidence>
<protein>
    <submittedName>
        <fullName evidence="1">Uncharacterized protein</fullName>
    </submittedName>
</protein>
<evidence type="ECO:0000313" key="2">
    <source>
        <dbReference type="Proteomes" id="UP001634394"/>
    </source>
</evidence>
<comment type="caution">
    <text evidence="1">The sequence shown here is derived from an EMBL/GenBank/DDBJ whole genome shotgun (WGS) entry which is preliminary data.</text>
</comment>
<feature type="non-terminal residue" evidence="1">
    <location>
        <position position="1"/>
    </location>
</feature>
<dbReference type="InterPro" id="IPR024079">
    <property type="entry name" value="MetalloPept_cat_dom_sf"/>
</dbReference>
<name>A0ABD3Y399_SINWO</name>
<dbReference type="Proteomes" id="UP001634394">
    <property type="component" value="Unassembled WGS sequence"/>
</dbReference>
<sequence>LGAHHDGIGDAKGCSNEEGFIMHYRTFKTSETTPYHRNSWFFSTCSVESFKKTLILKDCVKLPGQVYKTTEWSMFMMKEAGDFFTPNMQCYIIYGPHHVLFG</sequence>
<keyword evidence="2" id="KW-1185">Reference proteome</keyword>
<dbReference type="AlphaFoldDB" id="A0ABD3Y399"/>
<organism evidence="1 2">
    <name type="scientific">Sinanodonta woodiana</name>
    <name type="common">Chinese pond mussel</name>
    <name type="synonym">Anodonta woodiana</name>
    <dbReference type="NCBI Taxonomy" id="1069815"/>
    <lineage>
        <taxon>Eukaryota</taxon>
        <taxon>Metazoa</taxon>
        <taxon>Spiralia</taxon>
        <taxon>Lophotrochozoa</taxon>
        <taxon>Mollusca</taxon>
        <taxon>Bivalvia</taxon>
        <taxon>Autobranchia</taxon>
        <taxon>Heteroconchia</taxon>
        <taxon>Palaeoheterodonta</taxon>
        <taxon>Unionida</taxon>
        <taxon>Unionoidea</taxon>
        <taxon>Unionidae</taxon>
        <taxon>Unioninae</taxon>
        <taxon>Sinanodonta</taxon>
    </lineage>
</organism>
<gene>
    <name evidence="1" type="ORF">ACJMK2_004355</name>
</gene>
<feature type="non-terminal residue" evidence="1">
    <location>
        <position position="102"/>
    </location>
</feature>
<dbReference type="Gene3D" id="3.40.390.10">
    <property type="entry name" value="Collagenase (Catalytic Domain)"/>
    <property type="match status" value="1"/>
</dbReference>
<dbReference type="EMBL" id="JBJQND010000001">
    <property type="protein sequence ID" value="KAL3892118.1"/>
    <property type="molecule type" value="Genomic_DNA"/>
</dbReference>
<dbReference type="SUPFAM" id="SSF55486">
    <property type="entry name" value="Metalloproteases ('zincins'), catalytic domain"/>
    <property type="match status" value="1"/>
</dbReference>
<reference evidence="1 2" key="1">
    <citation type="submission" date="2024-11" db="EMBL/GenBank/DDBJ databases">
        <title>Chromosome-level genome assembly of the freshwater bivalve Anodonta woodiana.</title>
        <authorList>
            <person name="Chen X."/>
        </authorList>
    </citation>
    <scope>NUCLEOTIDE SEQUENCE [LARGE SCALE GENOMIC DNA]</scope>
    <source>
        <strain evidence="1">MN2024</strain>
        <tissue evidence="1">Gills</tissue>
    </source>
</reference>
<accession>A0ABD3Y399</accession>